<dbReference type="PANTHER" id="PTHR32432:SF4">
    <property type="entry name" value="CELL DIVISION PROTEIN FTSA"/>
    <property type="match status" value="1"/>
</dbReference>
<dbReference type="PANTHER" id="PTHR32432">
    <property type="entry name" value="CELL DIVISION PROTEIN FTSA-RELATED"/>
    <property type="match status" value="1"/>
</dbReference>
<dbReference type="GO" id="GO:0009898">
    <property type="term" value="C:cytoplasmic side of plasma membrane"/>
    <property type="evidence" value="ECO:0007669"/>
    <property type="project" value="UniProtKB-UniRule"/>
</dbReference>
<dbReference type="InterPro" id="IPR020823">
    <property type="entry name" value="Cell_div_FtsA"/>
</dbReference>
<dbReference type="STRING" id="1333998.M2A_1371"/>
<evidence type="ECO:0000256" key="3">
    <source>
        <dbReference type="ARBA" id="ARBA00023136"/>
    </source>
</evidence>
<dbReference type="SMART" id="SM00842">
    <property type="entry name" value="FtsA"/>
    <property type="match status" value="1"/>
</dbReference>
<dbReference type="eggNOG" id="COG0849">
    <property type="taxonomic scope" value="Bacteria"/>
</dbReference>
<evidence type="ECO:0000256" key="6">
    <source>
        <dbReference type="PIRNR" id="PIRNR003101"/>
    </source>
</evidence>
<dbReference type="InterPro" id="IPR043129">
    <property type="entry name" value="ATPase_NBD"/>
</dbReference>
<organism evidence="8 9">
    <name type="scientific">Tepidicaulis marinus</name>
    <dbReference type="NCBI Taxonomy" id="1333998"/>
    <lineage>
        <taxon>Bacteria</taxon>
        <taxon>Pseudomonadati</taxon>
        <taxon>Pseudomonadota</taxon>
        <taxon>Alphaproteobacteria</taxon>
        <taxon>Hyphomicrobiales</taxon>
        <taxon>Parvibaculaceae</taxon>
        <taxon>Tepidicaulis</taxon>
    </lineage>
</organism>
<comment type="subunit">
    <text evidence="5">Self-interacts. Interacts with FtsZ.</text>
</comment>
<gene>
    <name evidence="5" type="primary">ftsA</name>
    <name evidence="8" type="ORF">M2A_1371</name>
</gene>
<dbReference type="CDD" id="cd24048">
    <property type="entry name" value="ASKHA_NBD_FtsA"/>
    <property type="match status" value="1"/>
</dbReference>
<keyword evidence="3 5" id="KW-0472">Membrane</keyword>
<proteinExistence type="inferred from homology"/>
<dbReference type="SUPFAM" id="SSF53067">
    <property type="entry name" value="Actin-like ATPase domain"/>
    <property type="match status" value="2"/>
</dbReference>
<evidence type="ECO:0000313" key="9">
    <source>
        <dbReference type="Proteomes" id="UP000028702"/>
    </source>
</evidence>
<evidence type="ECO:0000256" key="1">
    <source>
        <dbReference type="ARBA" id="ARBA00022475"/>
    </source>
</evidence>
<protein>
    <recommendedName>
        <fullName evidence="5 6">Cell division protein FtsA</fullName>
    </recommendedName>
</protein>
<reference evidence="8 9" key="1">
    <citation type="submission" date="2014-07" db="EMBL/GenBank/DDBJ databases">
        <title>Tepidicaulis marinum gen. nov., sp. nov., a novel marine bacterium denitrifying nitrate to nitrous oxide strictly under microaerobic conditions.</title>
        <authorList>
            <person name="Takeuchi M."/>
            <person name="Yamagishi T."/>
            <person name="Kamagata Y."/>
            <person name="Oshima K."/>
            <person name="Hattori M."/>
            <person name="Katayama T."/>
            <person name="Hanada S."/>
            <person name="Tamaki H."/>
            <person name="Marumo K."/>
            <person name="Maeda H."/>
            <person name="Nedachi M."/>
            <person name="Iwasaki W."/>
            <person name="Suwa Y."/>
            <person name="Sakata S."/>
        </authorList>
    </citation>
    <scope>NUCLEOTIDE SEQUENCE [LARGE SCALE GENOMIC DNA]</scope>
    <source>
        <strain evidence="8 9">MA2</strain>
    </source>
</reference>
<dbReference type="Pfam" id="PF14450">
    <property type="entry name" value="FtsA"/>
    <property type="match status" value="1"/>
</dbReference>
<dbReference type="InterPro" id="IPR050696">
    <property type="entry name" value="FtsA/MreB"/>
</dbReference>
<keyword evidence="4 5" id="KW-0131">Cell cycle</keyword>
<feature type="domain" description="SHS2" evidence="7">
    <location>
        <begin position="24"/>
        <end position="216"/>
    </location>
</feature>
<dbReference type="NCBIfam" id="TIGR01174">
    <property type="entry name" value="ftsA"/>
    <property type="match status" value="1"/>
</dbReference>
<sequence>MNMMSLGNKNMQGRPVSSNRPGIVTALDIGTSKIACFIAKIEPGRMADGLHPVRVLGIGHQVSRGMRGGAVVNMDETEEAIRVAVDAAERMAGITVKEVVVSVSCGELKSQTVAVKSSLTGQAVSDEDVQRLLAHARVHYKPEGRDVLHAIPVNYAVDGSRGVRAPQGMFGEQLGVEVHMVSAVKGPLRNLALCIERCHLDIAGVAAAPYAAGLSALVEDEKDLGVTLIDMGGGTTSLAVFFEGVMVYCDVIPIGGIHITNDIARGLSTPLAHAERMKTLYGSALASPSDERELIDVPQVGESDSDGANHIPRSMLTGIIQPRLEETLELVRDRLEASGYGRIAGRRVVLTGGAAQLNGARELAARILDKQVRVGHPLKVTGLAESTAGPAFAACAGLLAYSQVSPLEIFSGGEDPDPEHSGGQLRRLGRWLKENF</sequence>
<dbReference type="RefSeq" id="WP_045444833.1">
    <property type="nucleotide sequence ID" value="NZ_BBIO01000005.1"/>
</dbReference>
<comment type="caution">
    <text evidence="8">The sequence shown here is derived from an EMBL/GenBank/DDBJ whole genome shotgun (WGS) entry which is preliminary data.</text>
</comment>
<keyword evidence="2 5" id="KW-0132">Cell division</keyword>
<dbReference type="Pfam" id="PF02491">
    <property type="entry name" value="SHS2_FTSA"/>
    <property type="match status" value="1"/>
</dbReference>
<name>A0A081BA04_9HYPH</name>
<dbReference type="GO" id="GO:0032153">
    <property type="term" value="C:cell division site"/>
    <property type="evidence" value="ECO:0007669"/>
    <property type="project" value="UniProtKB-UniRule"/>
</dbReference>
<dbReference type="HAMAP" id="MF_02033">
    <property type="entry name" value="FtsA"/>
    <property type="match status" value="1"/>
</dbReference>
<evidence type="ECO:0000259" key="7">
    <source>
        <dbReference type="SMART" id="SM00842"/>
    </source>
</evidence>
<evidence type="ECO:0000313" key="8">
    <source>
        <dbReference type="EMBL" id="GAK44872.1"/>
    </source>
</evidence>
<evidence type="ECO:0000256" key="2">
    <source>
        <dbReference type="ARBA" id="ARBA00022618"/>
    </source>
</evidence>
<dbReference type="Proteomes" id="UP000028702">
    <property type="component" value="Unassembled WGS sequence"/>
</dbReference>
<comment type="function">
    <text evidence="5 6">Cell division protein that is involved in the assembly of the Z ring. May serve as a membrane anchor for the Z ring.</text>
</comment>
<comment type="similarity">
    <text evidence="5 6">Belongs to the FtsA/MreB family.</text>
</comment>
<evidence type="ECO:0000256" key="5">
    <source>
        <dbReference type="HAMAP-Rule" id="MF_02033"/>
    </source>
</evidence>
<dbReference type="GO" id="GO:0043093">
    <property type="term" value="P:FtsZ-dependent cytokinesis"/>
    <property type="evidence" value="ECO:0007669"/>
    <property type="project" value="UniProtKB-UniRule"/>
</dbReference>
<dbReference type="AlphaFoldDB" id="A0A081BA04"/>
<keyword evidence="9" id="KW-1185">Reference proteome</keyword>
<dbReference type="PIRSF" id="PIRSF003101">
    <property type="entry name" value="FtsA"/>
    <property type="match status" value="1"/>
</dbReference>
<evidence type="ECO:0000256" key="4">
    <source>
        <dbReference type="ARBA" id="ARBA00023306"/>
    </source>
</evidence>
<dbReference type="Gene3D" id="3.30.420.40">
    <property type="match status" value="2"/>
</dbReference>
<accession>A0A081BA04</accession>
<keyword evidence="1 5" id="KW-1003">Cell membrane</keyword>
<comment type="subcellular location">
    <subcellularLocation>
        <location evidence="5">Cell membrane</location>
        <topology evidence="5">Peripheral membrane protein</topology>
        <orientation evidence="5">Cytoplasmic side</orientation>
    </subcellularLocation>
    <text evidence="5">Localizes to the Z ring in an FtsZ-dependent manner. Targeted to the membrane through a conserved C-terminal amphipathic helix.</text>
</comment>
<dbReference type="InterPro" id="IPR003494">
    <property type="entry name" value="SHS2_FtsA"/>
</dbReference>
<dbReference type="EMBL" id="BBIO01000005">
    <property type="protein sequence ID" value="GAK44872.1"/>
    <property type="molecule type" value="Genomic_DNA"/>
</dbReference>